<evidence type="ECO:0000313" key="4">
    <source>
        <dbReference type="Proteomes" id="UP000028013"/>
    </source>
</evidence>
<keyword evidence="1" id="KW-0479">Metal-binding</keyword>
<dbReference type="EMBL" id="JNHN01000109">
    <property type="protein sequence ID" value="KDS55912.1"/>
    <property type="molecule type" value="Genomic_DNA"/>
</dbReference>
<evidence type="ECO:0000313" key="3">
    <source>
        <dbReference type="EMBL" id="KDS55912.1"/>
    </source>
</evidence>
<gene>
    <name evidence="3" type="ORF">M094_4164</name>
</gene>
<proteinExistence type="predicted"/>
<dbReference type="Pfam" id="PF07883">
    <property type="entry name" value="Cupin_2"/>
    <property type="match status" value="1"/>
</dbReference>
<dbReference type="Gene3D" id="2.60.120.10">
    <property type="entry name" value="Jelly Rolls"/>
    <property type="match status" value="1"/>
</dbReference>
<dbReference type="GeneID" id="99750329"/>
<dbReference type="InterPro" id="IPR014710">
    <property type="entry name" value="RmlC-like_jellyroll"/>
</dbReference>
<feature type="domain" description="Cupin type-2" evidence="2">
    <location>
        <begin position="33"/>
        <end position="100"/>
    </location>
</feature>
<sequence>MKNYQKVNVPAGEARVELHDSLNLTGAEVSISNLPAGAGVPFVHSHKQNEEIYAVLSGRGTMVVDGETVELQAGDWLRVAPAGERQLSAAADSAISVICIQVKAGSLEGFTMTDGVVK</sequence>
<name>A0A078S6U8_BACUN</name>
<dbReference type="Proteomes" id="UP000028013">
    <property type="component" value="Unassembled WGS sequence"/>
</dbReference>
<organism evidence="3 4">
    <name type="scientific">Bacteroides uniformis str. 3978 T3 ii</name>
    <dbReference type="NCBI Taxonomy" id="1339349"/>
    <lineage>
        <taxon>Bacteria</taxon>
        <taxon>Pseudomonadati</taxon>
        <taxon>Bacteroidota</taxon>
        <taxon>Bacteroidia</taxon>
        <taxon>Bacteroidales</taxon>
        <taxon>Bacteroidaceae</taxon>
        <taxon>Bacteroides</taxon>
    </lineage>
</organism>
<dbReference type="PANTHER" id="PTHR35848">
    <property type="entry name" value="OXALATE-BINDING PROTEIN"/>
    <property type="match status" value="1"/>
</dbReference>
<dbReference type="RefSeq" id="WP_005824807.1">
    <property type="nucleotide sequence ID" value="NZ_JNHN01000109.1"/>
</dbReference>
<evidence type="ECO:0000259" key="2">
    <source>
        <dbReference type="Pfam" id="PF07883"/>
    </source>
</evidence>
<dbReference type="PATRIC" id="fig|1339349.3.peg.959"/>
<reference evidence="3 4" key="1">
    <citation type="submission" date="2014-04" db="EMBL/GenBank/DDBJ databases">
        <authorList>
            <person name="Sears C."/>
            <person name="Carroll K."/>
            <person name="Sack B.R."/>
            <person name="Qadri F."/>
            <person name="Myers L.L."/>
            <person name="Chung G.-T."/>
            <person name="Escheverria P."/>
            <person name="Fraser C.M."/>
            <person name="Sadzewicz L."/>
            <person name="Shefchek K.A."/>
            <person name="Tallon L."/>
            <person name="Das S.P."/>
            <person name="Daugherty S."/>
            <person name="Mongodin E.F."/>
        </authorList>
    </citation>
    <scope>NUCLEOTIDE SEQUENCE [LARGE SCALE GENOMIC DNA]</scope>
    <source>
        <strain evidence="3 4">3978 T3 ii</strain>
    </source>
</reference>
<dbReference type="AlphaFoldDB" id="A0A078S6U8"/>
<dbReference type="SUPFAM" id="SSF51182">
    <property type="entry name" value="RmlC-like cupins"/>
    <property type="match status" value="1"/>
</dbReference>
<dbReference type="InterPro" id="IPR013096">
    <property type="entry name" value="Cupin_2"/>
</dbReference>
<dbReference type="GO" id="GO:0046872">
    <property type="term" value="F:metal ion binding"/>
    <property type="evidence" value="ECO:0007669"/>
    <property type="project" value="UniProtKB-KW"/>
</dbReference>
<dbReference type="InterPro" id="IPR011051">
    <property type="entry name" value="RmlC_Cupin_sf"/>
</dbReference>
<protein>
    <recommendedName>
        <fullName evidence="2">Cupin type-2 domain-containing protein</fullName>
    </recommendedName>
</protein>
<dbReference type="InterPro" id="IPR051610">
    <property type="entry name" value="GPI/OXD"/>
</dbReference>
<dbReference type="PANTHER" id="PTHR35848:SF6">
    <property type="entry name" value="CUPIN TYPE-2 DOMAIN-CONTAINING PROTEIN"/>
    <property type="match status" value="1"/>
</dbReference>
<evidence type="ECO:0000256" key="1">
    <source>
        <dbReference type="ARBA" id="ARBA00022723"/>
    </source>
</evidence>
<comment type="caution">
    <text evidence="3">The sequence shown here is derived from an EMBL/GenBank/DDBJ whole genome shotgun (WGS) entry which is preliminary data.</text>
</comment>
<accession>A0A078S6U8</accession>
<dbReference type="CDD" id="cd06985">
    <property type="entry name" value="cupin_BF4112"/>
    <property type="match status" value="1"/>
</dbReference>